<dbReference type="AlphaFoldDB" id="A0A2G4YTP8"/>
<evidence type="ECO:0000256" key="1">
    <source>
        <dbReference type="SAM" id="MobiDB-lite"/>
    </source>
</evidence>
<protein>
    <recommendedName>
        <fullName evidence="5">Porin</fullName>
    </recommendedName>
</protein>
<dbReference type="InterPro" id="IPR010870">
    <property type="entry name" value="Porin_O/P"/>
</dbReference>
<comment type="caution">
    <text evidence="3">The sequence shown here is derived from an EMBL/GenBank/DDBJ whole genome shotgun (WGS) entry which is preliminary data.</text>
</comment>
<feature type="chain" id="PRO_5013902121" description="Porin" evidence="2">
    <location>
        <begin position="27"/>
        <end position="434"/>
    </location>
</feature>
<dbReference type="RefSeq" id="WP_099471293.1">
    <property type="nucleotide sequence ID" value="NZ_CP041025.1"/>
</dbReference>
<evidence type="ECO:0008006" key="5">
    <source>
        <dbReference type="Google" id="ProtNLM"/>
    </source>
</evidence>
<evidence type="ECO:0000256" key="2">
    <source>
        <dbReference type="SAM" id="SignalP"/>
    </source>
</evidence>
<keyword evidence="2" id="KW-0732">Signal</keyword>
<name>A0A2G4YTP8_9PROT</name>
<dbReference type="InParanoid" id="A0A2G4YTP8"/>
<dbReference type="Gene3D" id="2.40.160.10">
    <property type="entry name" value="Porin"/>
    <property type="match status" value="1"/>
</dbReference>
<dbReference type="InterPro" id="IPR023614">
    <property type="entry name" value="Porin_dom_sf"/>
</dbReference>
<evidence type="ECO:0000313" key="3">
    <source>
        <dbReference type="EMBL" id="PHZ85709.1"/>
    </source>
</evidence>
<dbReference type="SUPFAM" id="SSF56935">
    <property type="entry name" value="Porins"/>
    <property type="match status" value="1"/>
</dbReference>
<dbReference type="OrthoDB" id="9807854at2"/>
<reference evidence="3 4" key="1">
    <citation type="submission" date="2017-10" db="EMBL/GenBank/DDBJ databases">
        <title>Frigbacter circumglobatus gen. nov. sp. nov., isolated from sediment cultured in situ.</title>
        <authorList>
            <person name="Zhao Z."/>
        </authorList>
    </citation>
    <scope>NUCLEOTIDE SEQUENCE [LARGE SCALE GENOMIC DNA]</scope>
    <source>
        <strain evidence="3 4">ZYL</strain>
    </source>
</reference>
<accession>A0A2G4YTP8</accession>
<keyword evidence="4" id="KW-1185">Reference proteome</keyword>
<gene>
    <name evidence="3" type="ORF">CRD36_03215</name>
</gene>
<sequence length="434" mass="48326">MRLINKAITATALTTIFLAATATAQAAGTVENEISDLRKKLEELEAKLEKQSEKSSGSPVKVKWEPAPSISSPDGKFEMNLRGRIYVDTAWINDQQDNENTQATEFRTARLGIEGKAWKDVKYKFEADFAGNEVDVKDAYIQWKGPLAVKVGQFKTPNSLEEQTSSRYITFMERASFTDAFSLARQIGLGLGTSGKDYTVNVGIFRGANATDDEDEGLTFAGRVTYGPKMGDTQLHLGASFRHQNKGDDQSSIRYRQRPHAHLAQNRYIDTGRFADKDTFFGFEAAGVMGPISLQGEWAFVKANIKTPTTGENDPTFNGGYIEASYMLTGESRAYKGSKGSFQRIKVNNPVFEGGMGAWQVAARFDRIDLTDETFFGGEQDTFLVGLNWYLNRHTRFMMNYSHANIKNATDVSKNDVNGKNKVDTIGFRAQVDW</sequence>
<proteinExistence type="predicted"/>
<organism evidence="3 4">
    <name type="scientific">Paremcibacter congregatus</name>
    <dbReference type="NCBI Taxonomy" id="2043170"/>
    <lineage>
        <taxon>Bacteria</taxon>
        <taxon>Pseudomonadati</taxon>
        <taxon>Pseudomonadota</taxon>
        <taxon>Alphaproteobacteria</taxon>
        <taxon>Emcibacterales</taxon>
        <taxon>Emcibacteraceae</taxon>
        <taxon>Paremcibacter</taxon>
    </lineage>
</organism>
<dbReference type="Pfam" id="PF07396">
    <property type="entry name" value="Porin_O_P"/>
    <property type="match status" value="1"/>
</dbReference>
<feature type="signal peptide" evidence="2">
    <location>
        <begin position="1"/>
        <end position="26"/>
    </location>
</feature>
<feature type="region of interest" description="Disordered" evidence="1">
    <location>
        <begin position="48"/>
        <end position="69"/>
    </location>
</feature>
<dbReference type="EMBL" id="PDEM01000009">
    <property type="protein sequence ID" value="PHZ85709.1"/>
    <property type="molecule type" value="Genomic_DNA"/>
</dbReference>
<evidence type="ECO:0000313" key="4">
    <source>
        <dbReference type="Proteomes" id="UP000229730"/>
    </source>
</evidence>
<dbReference type="Proteomes" id="UP000229730">
    <property type="component" value="Unassembled WGS sequence"/>
</dbReference>